<evidence type="ECO:0000256" key="5">
    <source>
        <dbReference type="RuleBase" id="RU362066"/>
    </source>
</evidence>
<gene>
    <name evidence="8" type="primary">fliD</name>
    <name evidence="8" type="ORF">KDD93_05825</name>
</gene>
<evidence type="ECO:0000259" key="7">
    <source>
        <dbReference type="Pfam" id="PF07195"/>
    </source>
</evidence>
<feature type="domain" description="Flagellar hook-associated protein 2 N-terminal" evidence="6">
    <location>
        <begin position="13"/>
        <end position="108"/>
    </location>
</feature>
<comment type="caution">
    <text evidence="8">The sequence shown here is derived from an EMBL/GenBank/DDBJ whole genome shotgun (WGS) entry which is preliminary data.</text>
</comment>
<keyword evidence="4 5" id="KW-0975">Bacterial flagellum</keyword>
<evidence type="ECO:0000256" key="4">
    <source>
        <dbReference type="ARBA" id="ARBA00023143"/>
    </source>
</evidence>
<evidence type="ECO:0000256" key="1">
    <source>
        <dbReference type="ARBA" id="ARBA00009764"/>
    </source>
</evidence>
<accession>A0ABS5HJ95</accession>
<comment type="function">
    <text evidence="5">Required for morphogenesis and for the elongation of the flagellar filament by facilitating polymerization of the flagellin monomers at the tip of growing filament. Forms a capping structure, which prevents flagellin subunits (transported through the central channel of the flagellum) from leaking out without polymerization at the distal end.</text>
</comment>
<dbReference type="Pfam" id="PF02465">
    <property type="entry name" value="FliD_N"/>
    <property type="match status" value="1"/>
</dbReference>
<evidence type="ECO:0000259" key="6">
    <source>
        <dbReference type="Pfam" id="PF02465"/>
    </source>
</evidence>
<comment type="subunit">
    <text evidence="2 5">Homopentamer.</text>
</comment>
<comment type="similarity">
    <text evidence="1 5">Belongs to the FliD family.</text>
</comment>
<evidence type="ECO:0000256" key="2">
    <source>
        <dbReference type="ARBA" id="ARBA00011255"/>
    </source>
</evidence>
<keyword evidence="8" id="KW-0969">Cilium</keyword>
<dbReference type="InterPro" id="IPR010809">
    <property type="entry name" value="FliD_C"/>
</dbReference>
<dbReference type="NCBIfam" id="NF009400">
    <property type="entry name" value="PRK12765.1"/>
    <property type="match status" value="1"/>
</dbReference>
<keyword evidence="9" id="KW-1185">Reference proteome</keyword>
<dbReference type="Gene3D" id="3.30.70.2120">
    <property type="match status" value="1"/>
</dbReference>
<dbReference type="Pfam" id="PF07195">
    <property type="entry name" value="FliD_C"/>
    <property type="match status" value="1"/>
</dbReference>
<keyword evidence="8" id="KW-0966">Cell projection</keyword>
<dbReference type="Proteomes" id="UP000682951">
    <property type="component" value="Unassembled WGS sequence"/>
</dbReference>
<dbReference type="PANTHER" id="PTHR30288:SF0">
    <property type="entry name" value="FLAGELLAR HOOK-ASSOCIATED PROTEIN 2"/>
    <property type="match status" value="1"/>
</dbReference>
<dbReference type="RefSeq" id="WP_212142073.1">
    <property type="nucleotide sequence ID" value="NZ_JAGSSW010000005.1"/>
</dbReference>
<dbReference type="PANTHER" id="PTHR30288">
    <property type="entry name" value="FLAGELLAR CAP/ASSEMBLY PROTEIN FLID"/>
    <property type="match status" value="1"/>
</dbReference>
<name>A0ABS5HJ95_9BACT</name>
<protein>
    <recommendedName>
        <fullName evidence="5">Flagellar hook-associated protein 2</fullName>
        <shortName evidence="5">HAP2</shortName>
    </recommendedName>
    <alternativeName>
        <fullName evidence="5">Flagellar cap protein</fullName>
    </alternativeName>
</protein>
<evidence type="ECO:0000313" key="9">
    <source>
        <dbReference type="Proteomes" id="UP000682951"/>
    </source>
</evidence>
<sequence>MALGTVTSLGLGSNVLTQEVIDKLKAADQKVQVTPITSKIEKNVTKQKDLSSIKTLVSTLKSSVSSLSNETLYLKRGTTSNGTSATLVAETGVNLQDFDIDVKQLAQRDVYQSSKFKSADSIIGKAGSFNLKFGGIDYKIEVKSSTSFQELADMINEKTGGDVQAKILNVGGDNPYQLILQSKNTGADNAITFGDIATSGTQNNGAVTSNELLKVFGWDTDNIESARISKAQDAEFTYNNVNIKRSSNEVKDLSVGLRLTLKETGKTSFKITEDTEAIKEEINNLVNSYNKLMNNLSVATDYNSETKNSGTFQGVNEITSIKSTINKILFSTKTIGDQDSFSLRSMAEDGNIKKIPRSSIFSLTDFGLSLSEDGLLKLDSSTLNSKLTSNLKEVQKFFTGSTTYSTVQVVGSKAVEAGELELTGNNLTINGTQIKLKTTSSHTSKQNALTLLQAINEAGISGVKASLNNSEDGIILKSTDGTTIDIKGDDNILNKFGLSSLSVSSKKTTTEGVFSSLNTALDGLTNKDNGSLTLYGKQLTNEKIKLETEKTKSAESLNTKYEIMSERFLAYDKVIANLERQFSTLKTMIDAELISKK</sequence>
<keyword evidence="8" id="KW-0282">Flagellum</keyword>
<reference evidence="8 9" key="1">
    <citation type="submission" date="2021-04" db="EMBL/GenBank/DDBJ databases">
        <title>Molecular and phenotypic characterization and identification of bacterial isolates recovered from the Anatolian ground squirrels (Spermophilus xanthoprymnus) and which have the potential to form a new species in the Campylobacter genus.</title>
        <authorList>
            <person name="Aydin F."/>
            <person name="Abay S."/>
            <person name="Kayman T."/>
            <person name="Karakaya E."/>
            <person name="Mustak H.K."/>
            <person name="Mustak I.B."/>
            <person name="Bilgin N."/>
            <person name="Duzler A."/>
            <person name="Sahin O."/>
            <person name="Guran O."/>
            <person name="Saticioglu I.B."/>
        </authorList>
    </citation>
    <scope>NUCLEOTIDE SEQUENCE [LARGE SCALE GENOMIC DNA]</scope>
    <source>
        <strain evidence="9">faydin-G24</strain>
    </source>
</reference>
<keyword evidence="3" id="KW-0175">Coiled coil</keyword>
<evidence type="ECO:0000256" key="3">
    <source>
        <dbReference type="ARBA" id="ARBA00023054"/>
    </source>
</evidence>
<keyword evidence="5" id="KW-0964">Secreted</keyword>
<dbReference type="InterPro" id="IPR040026">
    <property type="entry name" value="FliD"/>
</dbReference>
<evidence type="ECO:0000313" key="8">
    <source>
        <dbReference type="EMBL" id="MBR8464090.1"/>
    </source>
</evidence>
<dbReference type="InterPro" id="IPR003481">
    <property type="entry name" value="FliD_N"/>
</dbReference>
<comment type="subcellular location">
    <subcellularLocation>
        <location evidence="5">Secreted</location>
    </subcellularLocation>
    <subcellularLocation>
        <location evidence="5">Bacterial flagellum</location>
    </subcellularLocation>
</comment>
<feature type="domain" description="Flagellar hook-associated protein 2 C-terminal" evidence="7">
    <location>
        <begin position="231"/>
        <end position="578"/>
    </location>
</feature>
<organism evidence="8 9">
    <name type="scientific">Campylobacter anatolicus</name>
    <dbReference type="NCBI Taxonomy" id="2829105"/>
    <lineage>
        <taxon>Bacteria</taxon>
        <taxon>Pseudomonadati</taxon>
        <taxon>Campylobacterota</taxon>
        <taxon>Epsilonproteobacteria</taxon>
        <taxon>Campylobacterales</taxon>
        <taxon>Campylobacteraceae</taxon>
        <taxon>Campylobacter</taxon>
    </lineage>
</organism>
<proteinExistence type="inferred from homology"/>
<dbReference type="EMBL" id="JAGSSW010000005">
    <property type="protein sequence ID" value="MBR8464090.1"/>
    <property type="molecule type" value="Genomic_DNA"/>
</dbReference>